<accession>A0A5B0RZN9</accession>
<feature type="compositionally biased region" description="Acidic residues" evidence="2">
    <location>
        <begin position="76"/>
        <end position="100"/>
    </location>
</feature>
<dbReference type="PANTHER" id="PTHR23082:SF0">
    <property type="entry name" value="GENERAL TRANSCRIPTION FACTOR 3C POLYPEPTIDE 3"/>
    <property type="match status" value="1"/>
</dbReference>
<feature type="region of interest" description="Disordered" evidence="2">
    <location>
        <begin position="755"/>
        <end position="780"/>
    </location>
</feature>
<protein>
    <submittedName>
        <fullName evidence="4">Transcription factor TFIIIC subunit tfc4</fullName>
    </submittedName>
</protein>
<dbReference type="Pfam" id="PF13181">
    <property type="entry name" value="TPR_8"/>
    <property type="match status" value="2"/>
</dbReference>
<dbReference type="InterPro" id="IPR019734">
    <property type="entry name" value="TPR_rpt"/>
</dbReference>
<dbReference type="FunFam" id="1.25.40.10:FF:002945">
    <property type="entry name" value="Uncharacterized protein"/>
    <property type="match status" value="1"/>
</dbReference>
<dbReference type="SUPFAM" id="SSF48452">
    <property type="entry name" value="TPR-like"/>
    <property type="match status" value="2"/>
</dbReference>
<feature type="compositionally biased region" description="Polar residues" evidence="2">
    <location>
        <begin position="1"/>
        <end position="11"/>
    </location>
</feature>
<dbReference type="Proteomes" id="UP000325313">
    <property type="component" value="Unassembled WGS sequence"/>
</dbReference>
<feature type="compositionally biased region" description="Acidic residues" evidence="2">
    <location>
        <begin position="922"/>
        <end position="934"/>
    </location>
</feature>
<dbReference type="PANTHER" id="PTHR23082">
    <property type="entry name" value="TRANSCRIPTION INITIATION FACTOR IIIC TFIIIC , POLYPEPTIDE 3-RELATED"/>
    <property type="match status" value="1"/>
</dbReference>
<feature type="region of interest" description="Disordered" evidence="2">
    <location>
        <begin position="914"/>
        <end position="955"/>
    </location>
</feature>
<dbReference type="PROSITE" id="PS50005">
    <property type="entry name" value="TPR"/>
    <property type="match status" value="2"/>
</dbReference>
<evidence type="ECO:0000313" key="5">
    <source>
        <dbReference type="Proteomes" id="UP000324748"/>
    </source>
</evidence>
<dbReference type="EMBL" id="VDEP01000111">
    <property type="protein sequence ID" value="KAA1130243.1"/>
    <property type="molecule type" value="Genomic_DNA"/>
</dbReference>
<evidence type="ECO:0000313" key="3">
    <source>
        <dbReference type="EMBL" id="KAA1081294.1"/>
    </source>
</evidence>
<dbReference type="AlphaFoldDB" id="A0A5B0RZN9"/>
<gene>
    <name evidence="4" type="primary">TFC4_2</name>
    <name evidence="3" type="ORF">PGT21_033260</name>
    <name evidence="4" type="ORF">PGTUg99_016860</name>
</gene>
<keyword evidence="5" id="KW-1185">Reference proteome</keyword>
<organism evidence="4 6">
    <name type="scientific">Puccinia graminis f. sp. tritici</name>
    <dbReference type="NCBI Taxonomy" id="56615"/>
    <lineage>
        <taxon>Eukaryota</taxon>
        <taxon>Fungi</taxon>
        <taxon>Dikarya</taxon>
        <taxon>Basidiomycota</taxon>
        <taxon>Pucciniomycotina</taxon>
        <taxon>Pucciniomycetes</taxon>
        <taxon>Pucciniales</taxon>
        <taxon>Pucciniaceae</taxon>
        <taxon>Puccinia</taxon>
    </lineage>
</organism>
<dbReference type="Proteomes" id="UP000324748">
    <property type="component" value="Unassembled WGS sequence"/>
</dbReference>
<dbReference type="FunFam" id="1.25.40.10:FF:001646">
    <property type="entry name" value="Transcription factor tau subunit sfc4"/>
    <property type="match status" value="1"/>
</dbReference>
<evidence type="ECO:0000313" key="4">
    <source>
        <dbReference type="EMBL" id="KAA1130243.1"/>
    </source>
</evidence>
<dbReference type="InterPro" id="IPR011990">
    <property type="entry name" value="TPR-like_helical_dom_sf"/>
</dbReference>
<name>A0A5B0RZN9_PUCGR</name>
<dbReference type="InterPro" id="IPR039340">
    <property type="entry name" value="Tfc4/TFIIIC-102/Sfc4"/>
</dbReference>
<evidence type="ECO:0000256" key="2">
    <source>
        <dbReference type="SAM" id="MobiDB-lite"/>
    </source>
</evidence>
<dbReference type="GO" id="GO:0000127">
    <property type="term" value="C:transcription factor TFIIIC complex"/>
    <property type="evidence" value="ECO:0007669"/>
    <property type="project" value="TreeGrafter"/>
</dbReference>
<feature type="repeat" description="TPR" evidence="1">
    <location>
        <begin position="579"/>
        <end position="612"/>
    </location>
</feature>
<dbReference type="EMBL" id="VSWC01000131">
    <property type="protein sequence ID" value="KAA1081294.1"/>
    <property type="molecule type" value="Genomic_DNA"/>
</dbReference>
<sequence length="1151" mass="130923">MYAPTTHQPSSKFIEIETTDHSTFRDRTPVDQQKMSIPSTSNDYVPLDPDLFNPDIVGEANSFPGPDENFYPTEELIWDDIDQNDLDYETEEEFSEDEEQLGFKGSFRSKKIGTATNKRSIRELAGSSGDDGEDGQDDEESGGEDEDSDQESDPGDLRRLIGAIHGQEGNQGNSSHGILGKEWDRSMDQELNELKEAEEAMRPGKRKRFKLRGEPELSVEVSVLLGKANLAFIEKKYDEAIPVFEEIVRIEPMCRMAWNNLGAIYQDMGDFERSSQFRIIGAHLTPKSADIWKELASESRQHGLLSQAIYCYSEAIKGTKNDVESMWDRSYLLFEVGRSRQALAGYLAILKISPHNPDVLREVAHLCATTDEKELPIRLFQDALKHYQSMIITPPAEWLTDGFGLEHIQILVRLMIESRSSSVRTAQPTDNSGPEDQEQLHQHYYDTLKLIKQATRWLQGRLDPTRPDFLDWDLLEDDREYDPLRKNREAWEYLPDPRYEESPTYPLTNELRTYLGICRLYIGDEDEAGLHFDMIKSLGIEENAELCMSIGDAYCECAQWDEALDFYHELAENDSTNNAKLWHKIGRCYRHLGNLEGALECFEAVAETDSLDLLAKTQLAELYEQLGFRQKALDMVNDLIELRRKARETGVSIENELTFTNGNPSRANTLASRTAASRSLAERRIDEELLTQKYVKTYDKLETISSKLATDPASDGLSLMTEYVRLATPLVEGFRETPALFPCVLSAKFGGLNTTAPRSGKRDETTAKSSANPEETVHPETAQEFRGIRFANWVRIFVYYAFSCAKMDQVDEACEVLGHVMRAPTFRQSAPMQQVLRLAYAASCLAKGDFIETVDTIRWLSARMPYHNDLVRLINALLSRGFEQSVAFFNTNTQKWLLRQIQIIDGYIGKPHSRPGYRNLNDDDDADDVMDQDAESTAVQASQLTRQERAHPNEAMMKKQMMKDDEGEEENDSYWKPSKFKPTKLSPVFLITFAQILAGTRSFKSAIVYYLRIRESYPDEPLINLLLAITYAQRAMQRQTDNRHHQIVQGLAFFEHYRAVRHKEFGQEVEFNLGRIYHGLGLSSLAITHYNRVLALAPSLHQSSPSSQDPQSSSEPPTDLSNLAAYNLVLIYSTSGSPDLAHRLTCQYLTV</sequence>
<dbReference type="OrthoDB" id="9991317at2759"/>
<evidence type="ECO:0000313" key="6">
    <source>
        <dbReference type="Proteomes" id="UP000325313"/>
    </source>
</evidence>
<comment type="caution">
    <text evidence="4">The sequence shown here is derived from an EMBL/GenBank/DDBJ whole genome shotgun (WGS) entry which is preliminary data.</text>
</comment>
<feature type="compositionally biased region" description="Polar residues" evidence="2">
    <location>
        <begin position="935"/>
        <end position="945"/>
    </location>
</feature>
<dbReference type="SMART" id="SM00028">
    <property type="entry name" value="TPR"/>
    <property type="match status" value="9"/>
</dbReference>
<feature type="compositionally biased region" description="Acidic residues" evidence="2">
    <location>
        <begin position="130"/>
        <end position="154"/>
    </location>
</feature>
<feature type="repeat" description="TPR" evidence="1">
    <location>
        <begin position="1067"/>
        <end position="1100"/>
    </location>
</feature>
<feature type="compositionally biased region" description="Polar residues" evidence="2">
    <location>
        <begin position="30"/>
        <end position="43"/>
    </location>
</feature>
<dbReference type="Gene3D" id="1.25.40.10">
    <property type="entry name" value="Tetratricopeptide repeat domain"/>
    <property type="match status" value="3"/>
</dbReference>
<dbReference type="GO" id="GO:0006383">
    <property type="term" value="P:transcription by RNA polymerase III"/>
    <property type="evidence" value="ECO:0007669"/>
    <property type="project" value="InterPro"/>
</dbReference>
<reference evidence="5 6" key="1">
    <citation type="submission" date="2019-05" db="EMBL/GenBank/DDBJ databases">
        <title>Emergence of the Ug99 lineage of the wheat stem rust pathogen through somatic hybridization.</title>
        <authorList>
            <person name="Li F."/>
            <person name="Upadhyaya N.M."/>
            <person name="Sperschneider J."/>
            <person name="Matny O."/>
            <person name="Nguyen-Phuc H."/>
            <person name="Mago R."/>
            <person name="Raley C."/>
            <person name="Miller M.E."/>
            <person name="Silverstein K.A.T."/>
            <person name="Henningsen E."/>
            <person name="Hirsch C.D."/>
            <person name="Visser B."/>
            <person name="Pretorius Z.A."/>
            <person name="Steffenson B.J."/>
            <person name="Schwessinger B."/>
            <person name="Dodds P.N."/>
            <person name="Figueroa M."/>
        </authorList>
    </citation>
    <scope>NUCLEOTIDE SEQUENCE [LARGE SCALE GENOMIC DNA]</scope>
    <source>
        <strain evidence="3">21-0</strain>
        <strain evidence="4 6">Ug99</strain>
    </source>
</reference>
<dbReference type="Pfam" id="PF13176">
    <property type="entry name" value="TPR_7"/>
    <property type="match status" value="1"/>
</dbReference>
<evidence type="ECO:0000256" key="1">
    <source>
        <dbReference type="PROSITE-ProRule" id="PRU00339"/>
    </source>
</evidence>
<feature type="region of interest" description="Disordered" evidence="2">
    <location>
        <begin position="1"/>
        <end position="156"/>
    </location>
</feature>
<feature type="compositionally biased region" description="Basic and acidic residues" evidence="2">
    <location>
        <begin position="14"/>
        <end position="29"/>
    </location>
</feature>
<keyword evidence="1" id="KW-0802">TPR repeat</keyword>
<proteinExistence type="predicted"/>